<dbReference type="PANTHER" id="PTHR36968">
    <property type="entry name" value="HOMEOBOX-DDT DOMAIN PROTEIN RLT2"/>
    <property type="match status" value="1"/>
</dbReference>
<dbReference type="GO" id="GO:0003677">
    <property type="term" value="F:DNA binding"/>
    <property type="evidence" value="ECO:0007669"/>
    <property type="project" value="UniProtKB-KW"/>
</dbReference>
<dbReference type="GO" id="GO:0006357">
    <property type="term" value="P:regulation of transcription by RNA polymerase II"/>
    <property type="evidence" value="ECO:0007669"/>
    <property type="project" value="InterPro"/>
</dbReference>
<gene>
    <name evidence="1" type="ORF">D0Y65_034061</name>
</gene>
<name>A0A445HPF6_GLYSO</name>
<dbReference type="Proteomes" id="UP000289340">
    <property type="component" value="Chromosome 12"/>
</dbReference>
<evidence type="ECO:0000313" key="2">
    <source>
        <dbReference type="Proteomes" id="UP000289340"/>
    </source>
</evidence>
<reference evidence="1 2" key="1">
    <citation type="submission" date="2018-09" db="EMBL/GenBank/DDBJ databases">
        <title>A high-quality reference genome of wild soybean provides a powerful tool to mine soybean genomes.</title>
        <authorList>
            <person name="Xie M."/>
            <person name="Chung C.Y.L."/>
            <person name="Li M.-W."/>
            <person name="Wong F.-L."/>
            <person name="Chan T.-F."/>
            <person name="Lam H.-M."/>
        </authorList>
    </citation>
    <scope>NUCLEOTIDE SEQUENCE [LARGE SCALE GENOMIC DNA]</scope>
    <source>
        <strain evidence="2">cv. W05</strain>
        <tissue evidence="1">Hypocotyl of etiolated seedlings</tissue>
    </source>
</reference>
<protein>
    <submittedName>
        <fullName evidence="1">Homeobox-DDT domain protein RLT2</fullName>
    </submittedName>
</protein>
<dbReference type="PANTHER" id="PTHR36968:SF5">
    <property type="entry name" value="HOMEOBOX-DDT DOMAIN PROTEIN RLT2"/>
    <property type="match status" value="1"/>
</dbReference>
<dbReference type="InterPro" id="IPR044977">
    <property type="entry name" value="RLT1-3"/>
</dbReference>
<dbReference type="EMBL" id="QZWG01000012">
    <property type="protein sequence ID" value="RZB75454.1"/>
    <property type="molecule type" value="Genomic_DNA"/>
</dbReference>
<accession>A0A445HPF6</accession>
<comment type="caution">
    <text evidence="1">The sequence shown here is derived from an EMBL/GenBank/DDBJ whole genome shotgun (WGS) entry which is preliminary data.</text>
</comment>
<keyword evidence="1" id="KW-0371">Homeobox</keyword>
<proteinExistence type="predicted"/>
<sequence>MGGRPSSGCNLVHLDKSSFGTSSLLLMVSSAIKREYLDSNYETTCELLGLFSASGCHTNDSIDGERMHVLPWVPYTSATVALRLFQLDACIFYTSQQKLESEKDKKIGIVMVSILFLL</sequence>
<keyword evidence="2" id="KW-1185">Reference proteome</keyword>
<dbReference type="AlphaFoldDB" id="A0A445HPF6"/>
<evidence type="ECO:0000313" key="1">
    <source>
        <dbReference type="EMBL" id="RZB75454.1"/>
    </source>
</evidence>
<keyword evidence="1" id="KW-0238">DNA-binding</keyword>
<organism evidence="1 2">
    <name type="scientific">Glycine soja</name>
    <name type="common">Wild soybean</name>
    <dbReference type="NCBI Taxonomy" id="3848"/>
    <lineage>
        <taxon>Eukaryota</taxon>
        <taxon>Viridiplantae</taxon>
        <taxon>Streptophyta</taxon>
        <taxon>Embryophyta</taxon>
        <taxon>Tracheophyta</taxon>
        <taxon>Spermatophyta</taxon>
        <taxon>Magnoliopsida</taxon>
        <taxon>eudicotyledons</taxon>
        <taxon>Gunneridae</taxon>
        <taxon>Pentapetalae</taxon>
        <taxon>rosids</taxon>
        <taxon>fabids</taxon>
        <taxon>Fabales</taxon>
        <taxon>Fabaceae</taxon>
        <taxon>Papilionoideae</taxon>
        <taxon>50 kb inversion clade</taxon>
        <taxon>NPAAA clade</taxon>
        <taxon>indigoferoid/millettioid clade</taxon>
        <taxon>Phaseoleae</taxon>
        <taxon>Glycine</taxon>
        <taxon>Glycine subgen. Soja</taxon>
    </lineage>
</organism>